<gene>
    <name evidence="2" type="ORF">CHARACLAT_017128</name>
</gene>
<dbReference type="EMBL" id="JAHUTJ010009618">
    <property type="protein sequence ID" value="MED6267938.1"/>
    <property type="molecule type" value="Genomic_DNA"/>
</dbReference>
<dbReference type="Proteomes" id="UP001352852">
    <property type="component" value="Unassembled WGS sequence"/>
</dbReference>
<reference evidence="2 3" key="1">
    <citation type="submission" date="2021-06" db="EMBL/GenBank/DDBJ databases">
        <authorList>
            <person name="Palmer J.M."/>
        </authorList>
    </citation>
    <scope>NUCLEOTIDE SEQUENCE [LARGE SCALE GENOMIC DNA]</scope>
    <source>
        <strain evidence="2 3">CL_MEX2019</strain>
        <tissue evidence="2">Muscle</tissue>
    </source>
</reference>
<comment type="caution">
    <text evidence="2">The sequence shown here is derived from an EMBL/GenBank/DDBJ whole genome shotgun (WGS) entry which is preliminary data.</text>
</comment>
<accession>A0ABU7CYG8</accession>
<protein>
    <submittedName>
        <fullName evidence="2">Uncharacterized protein</fullName>
    </submittedName>
</protein>
<feature type="region of interest" description="Disordered" evidence="1">
    <location>
        <begin position="37"/>
        <end position="67"/>
    </location>
</feature>
<name>A0ABU7CYG8_9TELE</name>
<evidence type="ECO:0000313" key="3">
    <source>
        <dbReference type="Proteomes" id="UP001352852"/>
    </source>
</evidence>
<keyword evidence="3" id="KW-1185">Reference proteome</keyword>
<feature type="compositionally biased region" description="Basic and acidic residues" evidence="1">
    <location>
        <begin position="37"/>
        <end position="51"/>
    </location>
</feature>
<proteinExistence type="predicted"/>
<organism evidence="2 3">
    <name type="scientific">Characodon lateralis</name>
    <dbReference type="NCBI Taxonomy" id="208331"/>
    <lineage>
        <taxon>Eukaryota</taxon>
        <taxon>Metazoa</taxon>
        <taxon>Chordata</taxon>
        <taxon>Craniata</taxon>
        <taxon>Vertebrata</taxon>
        <taxon>Euteleostomi</taxon>
        <taxon>Actinopterygii</taxon>
        <taxon>Neopterygii</taxon>
        <taxon>Teleostei</taxon>
        <taxon>Neoteleostei</taxon>
        <taxon>Acanthomorphata</taxon>
        <taxon>Ovalentaria</taxon>
        <taxon>Atherinomorphae</taxon>
        <taxon>Cyprinodontiformes</taxon>
        <taxon>Goodeidae</taxon>
        <taxon>Characodon</taxon>
    </lineage>
</organism>
<evidence type="ECO:0000313" key="2">
    <source>
        <dbReference type="EMBL" id="MED6267938.1"/>
    </source>
</evidence>
<evidence type="ECO:0000256" key="1">
    <source>
        <dbReference type="SAM" id="MobiDB-lite"/>
    </source>
</evidence>
<sequence length="91" mass="9630">MLKLGGLSVFGGKNDIGCPKKNCDFVSPLTSKEKNVLEVGRAEATRDELRTDQASGGSGSSSSSSSSWMYFATEAGALSPRRVSRNQQPTT</sequence>